<feature type="domain" description="TnsA endonuclease N-terminal" evidence="2">
    <location>
        <begin position="791"/>
        <end position="856"/>
    </location>
</feature>
<dbReference type="STRING" id="237679.SAMN04488072_10417"/>
<proteinExistence type="predicted"/>
<dbReference type="InterPro" id="IPR014833">
    <property type="entry name" value="TnsA_N"/>
</dbReference>
<evidence type="ECO:0000259" key="2">
    <source>
        <dbReference type="Pfam" id="PF08722"/>
    </source>
</evidence>
<dbReference type="GO" id="GO:0016787">
    <property type="term" value="F:hydrolase activity"/>
    <property type="evidence" value="ECO:0007669"/>
    <property type="project" value="InterPro"/>
</dbReference>
<organism evidence="3 4">
    <name type="scientific">Lentibacillus halodurans</name>
    <dbReference type="NCBI Taxonomy" id="237679"/>
    <lineage>
        <taxon>Bacteria</taxon>
        <taxon>Bacillati</taxon>
        <taxon>Bacillota</taxon>
        <taxon>Bacilli</taxon>
        <taxon>Bacillales</taxon>
        <taxon>Bacillaceae</taxon>
        <taxon>Lentibacillus</taxon>
    </lineage>
</organism>
<dbReference type="Pfam" id="PF04851">
    <property type="entry name" value="ResIII"/>
    <property type="match status" value="1"/>
</dbReference>
<name>A0A1I0WYV6_9BACI</name>
<sequence>MAKKNEFALDFAFFNYLRQFYEQNKGTIRRNYRSLSRKFLDFNDSSNPDSFLRVPQFEALEMYIFLKEYLDNRKVYQIFDDWYHKQNGFKKRDDFGLGKGEQMVLFGIDHKQYKQVFARMKKYAEEFAQEYPNYIFSLTMGTGKTILMATCIFYEFLLANKFPKDKKYCHNALVFAPDKTVLQSLKEIQTFDRSKVVPPEYLNWLNTHLKIHFLEDTGTTLNTIDRSKFNIIISNTQKIILKRQHKEKSEVEKLFSTPSYSHDSVYDQNADLYGFDQPEDEGELIENQRFLKLTRLEQLGIYVDEAHHSFGNALAKDMGLKKAKTSLRLTINEISKSLEESGTSVIGCYNYTGTPYAGKEIFPEVVYAYGLKAAIDNQYLKEATVNGYSNTKSIEFLRIVIKDFWKKYGENRREGLLPKLAIFGSKIEEIQNELKPAVEQILQELNITNDKILVNVGDSKLTTNDDIREFNRLDSPNSEKQFVLLVNKGREGWNCRSLFGVALYRKPRSKIFVLQATMRCLRAIGNIQEKANVYLSNENKTILEDELEQNFRLNIDDLQSKSENQRYKVKLNPPPVKVKVNKKKKLHMLKEKQITDEIDFEFDKVDLDRYRLVQTVQEGLIKSNSMNRNKEYDLTNERDTRQFSHLTLVAEIARYLNYSCIEIEKILRNSKQSFNEILYYVNKYNELLYDWIIPRLFNEMYDIESYDKIEEQEINLVKEPEQGYYEMSANPNLVVDVNDDYFSNWLDKSFHLDTYCFDSQPEKNFFKDIIASDKIEKIYFTGMLTHGQSEFYIQYIDPESNTVRSYYPDFLIKKSDGKWLIIEVKGDNKIEDPIVQAKEKAAKETASASEMNYSIIAGSEVMKGNSTLVLDNR</sequence>
<dbReference type="GO" id="GO:0005524">
    <property type="term" value="F:ATP binding"/>
    <property type="evidence" value="ECO:0007669"/>
    <property type="project" value="InterPro"/>
</dbReference>
<dbReference type="SUPFAM" id="SSF52540">
    <property type="entry name" value="P-loop containing nucleoside triphosphate hydrolases"/>
    <property type="match status" value="2"/>
</dbReference>
<dbReference type="InterPro" id="IPR006935">
    <property type="entry name" value="Helicase/UvrB_N"/>
</dbReference>
<keyword evidence="4" id="KW-1185">Reference proteome</keyword>
<dbReference type="Gene3D" id="3.40.50.300">
    <property type="entry name" value="P-loop containing nucleotide triphosphate hydrolases"/>
    <property type="match status" value="2"/>
</dbReference>
<feature type="domain" description="Helicase/UvrB N-terminal" evidence="1">
    <location>
        <begin position="120"/>
        <end position="316"/>
    </location>
</feature>
<dbReference type="AlphaFoldDB" id="A0A1I0WYV6"/>
<evidence type="ECO:0000313" key="3">
    <source>
        <dbReference type="EMBL" id="SFA93774.1"/>
    </source>
</evidence>
<accession>A0A1I0WYV6</accession>
<dbReference type="Proteomes" id="UP000198642">
    <property type="component" value="Unassembled WGS sequence"/>
</dbReference>
<evidence type="ECO:0000259" key="1">
    <source>
        <dbReference type="Pfam" id="PF04851"/>
    </source>
</evidence>
<protein>
    <submittedName>
        <fullName evidence="3">Type III restriction enzyme, res subunit</fullName>
    </submittedName>
</protein>
<dbReference type="RefSeq" id="WP_090235041.1">
    <property type="nucleotide sequence ID" value="NZ_FOJW01000004.1"/>
</dbReference>
<dbReference type="InterPro" id="IPR027417">
    <property type="entry name" value="P-loop_NTPase"/>
</dbReference>
<reference evidence="3 4" key="1">
    <citation type="submission" date="2016-10" db="EMBL/GenBank/DDBJ databases">
        <authorList>
            <person name="de Groot N.N."/>
        </authorList>
    </citation>
    <scope>NUCLEOTIDE SEQUENCE [LARGE SCALE GENOMIC DNA]</scope>
    <source>
        <strain evidence="3 4">CGMCC 1.3702</strain>
    </source>
</reference>
<gene>
    <name evidence="3" type="ORF">SAMN04488072_10417</name>
</gene>
<dbReference type="Pfam" id="PF08722">
    <property type="entry name" value="Tn7_TnsA-like_N"/>
    <property type="match status" value="1"/>
</dbReference>
<dbReference type="EMBL" id="FOJW01000004">
    <property type="protein sequence ID" value="SFA93774.1"/>
    <property type="molecule type" value="Genomic_DNA"/>
</dbReference>
<evidence type="ECO:0000313" key="4">
    <source>
        <dbReference type="Proteomes" id="UP000198642"/>
    </source>
</evidence>
<dbReference type="OrthoDB" id="9804145at2"/>
<dbReference type="GO" id="GO:0003677">
    <property type="term" value="F:DNA binding"/>
    <property type="evidence" value="ECO:0007669"/>
    <property type="project" value="InterPro"/>
</dbReference>